<dbReference type="SUPFAM" id="SSF53597">
    <property type="entry name" value="Dihydrofolate reductase-like"/>
    <property type="match status" value="1"/>
</dbReference>
<dbReference type="Proteomes" id="UP001501266">
    <property type="component" value="Unassembled WGS sequence"/>
</dbReference>
<dbReference type="Gene3D" id="3.40.430.10">
    <property type="entry name" value="Dihydrofolate Reductase, subunit A"/>
    <property type="match status" value="1"/>
</dbReference>
<reference evidence="2 3" key="1">
    <citation type="journal article" date="2019" name="Int. J. Syst. Evol. Microbiol.">
        <title>The Global Catalogue of Microorganisms (GCM) 10K type strain sequencing project: providing services to taxonomists for standard genome sequencing and annotation.</title>
        <authorList>
            <consortium name="The Broad Institute Genomics Platform"/>
            <consortium name="The Broad Institute Genome Sequencing Center for Infectious Disease"/>
            <person name="Wu L."/>
            <person name="Ma J."/>
        </authorList>
    </citation>
    <scope>NUCLEOTIDE SEQUENCE [LARGE SCALE GENOMIC DNA]</scope>
    <source>
        <strain evidence="2 3">JCM 12398</strain>
    </source>
</reference>
<evidence type="ECO:0000313" key="3">
    <source>
        <dbReference type="Proteomes" id="UP001501266"/>
    </source>
</evidence>
<comment type="caution">
    <text evidence="2">The sequence shown here is derived from an EMBL/GenBank/DDBJ whole genome shotgun (WGS) entry which is preliminary data.</text>
</comment>
<dbReference type="InterPro" id="IPR002734">
    <property type="entry name" value="RibDG_C"/>
</dbReference>
<dbReference type="InterPro" id="IPR024072">
    <property type="entry name" value="DHFR-like_dom_sf"/>
</dbReference>
<sequence>MATITATESITLDGVMQAPAGADEDRRGGFAHGGWALPFASDEQMAIMGEGMGETAGMLFGRRTYDQLVGHWLSAPEPNPFGGFIRSIPKWVASRADAPVAHPASTLLHGDAAETVARLREEVGGPISVLGSGELVRSLHAAGLLDGYVLLVHPIVLGSGIRLFGEGERRDLELRRVDRTSTGVVIQQLTVRR</sequence>
<gene>
    <name evidence="2" type="ORF">GCM10009640_14920</name>
</gene>
<dbReference type="PANTHER" id="PTHR38011:SF2">
    <property type="entry name" value="BIFUNCTIONAL DEAMINASE-REDUCTASE DOMAIN PROTEIN"/>
    <property type="match status" value="1"/>
</dbReference>
<evidence type="ECO:0000259" key="1">
    <source>
        <dbReference type="Pfam" id="PF01872"/>
    </source>
</evidence>
<accession>A0ABN1YTL0</accession>
<protein>
    <submittedName>
        <fullName evidence="2">Dihydrofolate reductase family protein</fullName>
    </submittedName>
</protein>
<feature type="domain" description="Bacterial bifunctional deaminase-reductase C-terminal" evidence="1">
    <location>
        <begin position="3"/>
        <end position="185"/>
    </location>
</feature>
<evidence type="ECO:0000313" key="2">
    <source>
        <dbReference type="EMBL" id="GAA1422333.1"/>
    </source>
</evidence>
<proteinExistence type="predicted"/>
<organism evidence="2 3">
    <name type="scientific">Agrococcus citreus</name>
    <dbReference type="NCBI Taxonomy" id="84643"/>
    <lineage>
        <taxon>Bacteria</taxon>
        <taxon>Bacillati</taxon>
        <taxon>Actinomycetota</taxon>
        <taxon>Actinomycetes</taxon>
        <taxon>Micrococcales</taxon>
        <taxon>Microbacteriaceae</taxon>
        <taxon>Agrococcus</taxon>
    </lineage>
</organism>
<dbReference type="PANTHER" id="PTHR38011">
    <property type="entry name" value="DIHYDROFOLATE REDUCTASE FAMILY PROTEIN (AFU_ORTHOLOGUE AFUA_8G06820)"/>
    <property type="match status" value="1"/>
</dbReference>
<name>A0ABN1YTL0_9MICO</name>
<dbReference type="EMBL" id="BAAAKK010000004">
    <property type="protein sequence ID" value="GAA1422333.1"/>
    <property type="molecule type" value="Genomic_DNA"/>
</dbReference>
<dbReference type="RefSeq" id="WP_343918999.1">
    <property type="nucleotide sequence ID" value="NZ_BAAAKK010000004.1"/>
</dbReference>
<keyword evidence="3" id="KW-1185">Reference proteome</keyword>
<dbReference type="InterPro" id="IPR050765">
    <property type="entry name" value="Riboflavin_Biosynth_HTPR"/>
</dbReference>
<dbReference type="Pfam" id="PF01872">
    <property type="entry name" value="RibD_C"/>
    <property type="match status" value="1"/>
</dbReference>